<accession>A0A328P1H1</accession>
<dbReference type="Proteomes" id="UP000249419">
    <property type="component" value="Unassembled WGS sequence"/>
</dbReference>
<dbReference type="InterPro" id="IPR003346">
    <property type="entry name" value="Transposase_20"/>
</dbReference>
<gene>
    <name evidence="2" type="ORF">PSN13_00758</name>
</gene>
<sequence>MLVSRCAALTYGPARLHQPEHATAAALVGLARRVTALAEEITALDRQVAPIVRQTAPRTSALFGVGPDVAAQLLTTAGDNPDRLHSEAALAHLCGAAPIPASSGRVRRHRLHREGDRDANHALHTIALCRMRYDQRTRAYVHPRITEGLRKQEILRCLKRYTVRDVYTALHADFTALAP</sequence>
<protein>
    <recommendedName>
        <fullName evidence="1">Transposase IS116/IS110/IS902 C-terminal domain-containing protein</fullName>
    </recommendedName>
</protein>
<proteinExistence type="predicted"/>
<dbReference type="Pfam" id="PF02371">
    <property type="entry name" value="Transposase_20"/>
    <property type="match status" value="1"/>
</dbReference>
<evidence type="ECO:0000313" key="2">
    <source>
        <dbReference type="EMBL" id="RAO39733.1"/>
    </source>
</evidence>
<dbReference type="GO" id="GO:0004803">
    <property type="term" value="F:transposase activity"/>
    <property type="evidence" value="ECO:0007669"/>
    <property type="project" value="InterPro"/>
</dbReference>
<feature type="domain" description="Transposase IS116/IS110/IS902 C-terminal" evidence="1">
    <location>
        <begin position="62"/>
        <end position="141"/>
    </location>
</feature>
<name>A0A328P1H1_9ACTN</name>
<dbReference type="PANTHER" id="PTHR33055">
    <property type="entry name" value="TRANSPOSASE FOR INSERTION SEQUENCE ELEMENT IS1111A"/>
    <property type="match status" value="1"/>
</dbReference>
<evidence type="ECO:0000259" key="1">
    <source>
        <dbReference type="Pfam" id="PF02371"/>
    </source>
</evidence>
<dbReference type="AlphaFoldDB" id="A0A328P1H1"/>
<dbReference type="GO" id="GO:0003677">
    <property type="term" value="F:DNA binding"/>
    <property type="evidence" value="ECO:0007669"/>
    <property type="project" value="InterPro"/>
</dbReference>
<dbReference type="GO" id="GO:0006313">
    <property type="term" value="P:DNA transposition"/>
    <property type="evidence" value="ECO:0007669"/>
    <property type="project" value="InterPro"/>
</dbReference>
<reference evidence="2 3" key="1">
    <citation type="submission" date="2018-03" db="EMBL/GenBank/DDBJ databases">
        <title>Defining the species Micromonospora saelicesensis and Micromonospora noduli under the framework of genomics.</title>
        <authorList>
            <person name="Riesco R."/>
            <person name="Trujillo M.E."/>
        </authorList>
    </citation>
    <scope>NUCLEOTIDE SEQUENCE [LARGE SCALE GENOMIC DNA]</scope>
    <source>
        <strain evidence="2 3">PSN13</strain>
    </source>
</reference>
<dbReference type="InterPro" id="IPR047650">
    <property type="entry name" value="Transpos_IS110"/>
</dbReference>
<organism evidence="2 3">
    <name type="scientific">Micromonospora saelicesensis</name>
    <dbReference type="NCBI Taxonomy" id="285676"/>
    <lineage>
        <taxon>Bacteria</taxon>
        <taxon>Bacillati</taxon>
        <taxon>Actinomycetota</taxon>
        <taxon>Actinomycetes</taxon>
        <taxon>Micromonosporales</taxon>
        <taxon>Micromonosporaceae</taxon>
        <taxon>Micromonospora</taxon>
    </lineage>
</organism>
<dbReference type="PANTHER" id="PTHR33055:SF16">
    <property type="entry name" value="TRANSPOSASE FOR INSERTION SEQUENCE ELEMENT IS1547"/>
    <property type="match status" value="1"/>
</dbReference>
<evidence type="ECO:0000313" key="3">
    <source>
        <dbReference type="Proteomes" id="UP000249419"/>
    </source>
</evidence>
<comment type="caution">
    <text evidence="2">The sequence shown here is derived from an EMBL/GenBank/DDBJ whole genome shotgun (WGS) entry which is preliminary data.</text>
</comment>
<dbReference type="EMBL" id="PYAG01000001">
    <property type="protein sequence ID" value="RAO39733.1"/>
    <property type="molecule type" value="Genomic_DNA"/>
</dbReference>